<dbReference type="SUPFAM" id="SSF52777">
    <property type="entry name" value="CoA-dependent acyltransferases"/>
    <property type="match status" value="6"/>
</dbReference>
<organism evidence="8 9">
    <name type="scientific">Sphaerisporangium corydalis</name>
    <dbReference type="NCBI Taxonomy" id="1441875"/>
    <lineage>
        <taxon>Bacteria</taxon>
        <taxon>Bacillati</taxon>
        <taxon>Actinomycetota</taxon>
        <taxon>Actinomycetes</taxon>
        <taxon>Streptosporangiales</taxon>
        <taxon>Streptosporangiaceae</taxon>
        <taxon>Sphaerisporangium</taxon>
    </lineage>
</organism>
<evidence type="ECO:0000256" key="1">
    <source>
        <dbReference type="ARBA" id="ARBA00001957"/>
    </source>
</evidence>
<dbReference type="Gene3D" id="1.10.1200.10">
    <property type="entry name" value="ACP-like"/>
    <property type="match status" value="2"/>
</dbReference>
<dbReference type="InterPro" id="IPR020845">
    <property type="entry name" value="AMP-binding_CS"/>
</dbReference>
<evidence type="ECO:0000259" key="7">
    <source>
        <dbReference type="PROSITE" id="PS50075"/>
    </source>
</evidence>
<dbReference type="CDD" id="cd05930">
    <property type="entry name" value="A_NRPS"/>
    <property type="match status" value="1"/>
</dbReference>
<feature type="domain" description="Carrier" evidence="7">
    <location>
        <begin position="1704"/>
        <end position="1778"/>
    </location>
</feature>
<dbReference type="SUPFAM" id="SSF56801">
    <property type="entry name" value="Acetyl-CoA synthetase-like"/>
    <property type="match status" value="2"/>
</dbReference>
<dbReference type="InterPro" id="IPR000873">
    <property type="entry name" value="AMP-dep_synth/lig_dom"/>
</dbReference>
<evidence type="ECO:0000256" key="5">
    <source>
        <dbReference type="ARBA" id="ARBA00023194"/>
    </source>
</evidence>
<sequence length="2253" mass="241836">MENGSTQARLLSRIRHQQARHLPVRDHSKPVPLSSAQRGLWFLDQLQPGRDDYVVPIALRLAGTLDVAALEEALSRLVARHEVLRTRFVADDTGQPHQIIDPPAPVALAVTDLTGHDQATVTAHVNGLAATPFDLATGPLLRATVLHTAPDQAVLVICLHHIVFDGWSEAILTRELGHLYTAAIGHDQAPLPALPVQYADHATWQNGQLATDRLQAQLAYWRTRLDGLQPLELPTDRPRRATRGGRGDAVRFTVPADTVTALRDITAGAGASLFMTLLAGFQVMLSRYTGQDDIAVGTPTAGRTHTETENLIGLFVNSLVLRTDLTGDPTFTDLLHRVKDTALTAYDHQDLPYERIVEELAPQRDLTRNPLFQAMLVLQAATETPGWTLPGLTITPAPVTGGLAKFDLNLSLREVDGELAGHFDYPTDLFDRATVERMAGHYTTLLSHLADRPTTPLSQVSMLGDAERDRILVEWNDTEGPFPAGQTIHGLVAARAEAHPDEPAVVFGDQVLTHGRLNARANRLAHHLRSRGVGPEVLVGVFLERGPDLVVTLLAILKAGGAYLPLDPEYPAERLTFMLDDAAVPLVVTQESLAGRLPGHVARLLVDTQWPEVATCPATDPPPLATPRNLAYVIYTSGSTGRPKGVMIEHEGVVNYLHWCDQAYPPAGELGTLLYSPVAFDLTVTALFLPLMQGLPIAVPVPRPGESAFAAAVERLLSGASVSFLKMTPSHAELLVSSAQADGVKLSVRTLVLGGEELTADLARRLLAVCEPGAVIYNEYGATECSVANVMSATVQVGDDVTGAITVGTPITNTTAYVVDAHGLPVPVGVAGECLLGGICVARGYLNRPELTTERFVELELGGHRRRLYRTGDLCHWLPSGELEFIGRIDTQVKLRGYRIELGEIEATLAGHPAVGAAAVTVREDTPGVQRLVAYLVPVPGAAPPGAAELKAHAARTLPSYMIPAAFVPLSALPLTPNGKTDHKALPATGTAHDTARTPPRTPAERLLAGIWQDVLGVTDPGAHDNFFDLGGHSLLAFKVVSRLRRELAVEVPLRALFQAPTIAALAALLPGMGAAAQEESRPVPRDHSRPVPLSSAQRGLWFLDQLQPGRDDYVVPIALRLDGTLDLAALEEALSHLVARHEVLRTRFVADDTGRPHQIIDPPTLVTVTVTDLTGHDQATITAHVNSLAATPFDLATGPLLRATVLHTAPDQAVLVICLHHIVFDGWSEAILTRELGHLYTTATGHDQAPLPALPVQYADHATWQDRQLATDHLQTQLAYWRTQLDGLRPLHLPTDRPRRPARAGHGDAVAFAVPSATVTALRDLATGANASLFMTLLAGFQVMLSRYTGQDDIAVGTPTAGRTHTETENLIGLFVNSLVLRTDLTGDPTFTDLLHRVKDTALTAYDHQDLPYERIVEELAPQRDLTRNPLYQAMLVLQTTTETPTWTLPGLTITPAPITGGLAKFDLNLTLHETGDGLTGNIDYPTDLFDRATVERMAGHYTTLLSHLADQPKTPLSQVSMLSDAEQRAIAAWGATATIPAEVRGVPSGAAQVRVVDHRDLPVPVGVPGELLVGGENPYRTGDLVSWSPSGELRFAGRGEDQVVVRGDRVALGDVDTALTAHDAVAEAATAVHDGELVAYVVPAGPAAPEEPELRAFLSGRLPASMLPSAYVTLPRLPRTAAGDPDRGALPAPEARPASASAPHSAAEKVIAGIWREVLGVTDVGVTDNFFALGGDSIISLQVIARAKKFGIQLTPRMFFQHQTVAAIAANARSTSPILADQAKLVGEVPLTPIQHWFFELELPDPSHFNQAELLETDGLDGAVLRRALLTLIEHHDALRLRIRRDGGAWRQYLDGDPGPGVLACHDLSPLDDDELWPRMAGIADEAQRGMDLDGGPVIRAALMELGPGRGQRLLIAIHHLAVDGVSWRILLEDLGTAYRQAAEGRDPLLPAKTTSVRTWAEKLAAHARSAGALGELGYWASQGEQRALPRDHDGENTTRSSAAVTVALSESETSSLLQDVPRAFHTQINDALLSAVGAAVHAWTGDDTAGISLEGHGREDLFPDVDTSRTVGWFTSVFPINLHGMSETDPVILLKNVSEQLGEIPRRGVGYGILRYLGDANARRSLAHRAPEINFNYLGQFAAGVTGLGRHAGPHEPRGGSIGAAGTRRHLLDILAAVEHGRLSVEISYSTAIHDVTTVERLAGDIARNLRALLGVAADQSEGIGAAPAYLPLAELNEDEMAAIMKRFSA</sequence>
<dbReference type="Pfam" id="PF00501">
    <property type="entry name" value="AMP-binding"/>
    <property type="match status" value="1"/>
</dbReference>
<evidence type="ECO:0000256" key="4">
    <source>
        <dbReference type="ARBA" id="ARBA00022737"/>
    </source>
</evidence>
<dbReference type="InterPro" id="IPR042099">
    <property type="entry name" value="ANL_N_sf"/>
</dbReference>
<comment type="caution">
    <text evidence="8">The sequence shown here is derived from an EMBL/GenBank/DDBJ whole genome shotgun (WGS) entry which is preliminary data.</text>
</comment>
<dbReference type="Gene3D" id="3.40.50.980">
    <property type="match status" value="2"/>
</dbReference>
<dbReference type="InterPro" id="IPR006162">
    <property type="entry name" value="Ppantetheine_attach_site"/>
</dbReference>
<dbReference type="Gene3D" id="3.30.559.10">
    <property type="entry name" value="Chloramphenicol acetyltransferase-like domain"/>
    <property type="match status" value="3"/>
</dbReference>
<comment type="cofactor">
    <cofactor evidence="1">
        <name>pantetheine 4'-phosphate</name>
        <dbReference type="ChEBI" id="CHEBI:47942"/>
    </cofactor>
</comment>
<dbReference type="InterPro" id="IPR010060">
    <property type="entry name" value="NRPS_synth"/>
</dbReference>
<dbReference type="InterPro" id="IPR045851">
    <property type="entry name" value="AMP-bd_C_sf"/>
</dbReference>
<dbReference type="InterPro" id="IPR020806">
    <property type="entry name" value="PKS_PP-bd"/>
</dbReference>
<evidence type="ECO:0000256" key="3">
    <source>
        <dbReference type="ARBA" id="ARBA00022553"/>
    </source>
</evidence>
<dbReference type="Gene3D" id="3.40.50.12780">
    <property type="entry name" value="N-terminal domain of ligase-like"/>
    <property type="match status" value="1"/>
</dbReference>
<reference evidence="9" key="1">
    <citation type="journal article" date="2019" name="Int. J. Syst. Evol. Microbiol.">
        <title>The Global Catalogue of Microorganisms (GCM) 10K type strain sequencing project: providing services to taxonomists for standard genome sequencing and annotation.</title>
        <authorList>
            <consortium name="The Broad Institute Genomics Platform"/>
            <consortium name="The Broad Institute Genome Sequencing Center for Infectious Disease"/>
            <person name="Wu L."/>
            <person name="Ma J."/>
        </authorList>
    </citation>
    <scope>NUCLEOTIDE SEQUENCE [LARGE SCALE GENOMIC DNA]</scope>
    <source>
        <strain evidence="9">CCUG 49560</strain>
    </source>
</reference>
<dbReference type="SMART" id="SM00823">
    <property type="entry name" value="PKS_PP"/>
    <property type="match status" value="2"/>
</dbReference>
<dbReference type="InterPro" id="IPR009081">
    <property type="entry name" value="PP-bd_ACP"/>
</dbReference>
<name>A0ABV9EN09_9ACTN</name>
<dbReference type="Gene3D" id="2.30.38.10">
    <property type="entry name" value="Luciferase, Domain 3"/>
    <property type="match status" value="1"/>
</dbReference>
<feature type="region of interest" description="Disordered" evidence="6">
    <location>
        <begin position="1684"/>
        <end position="1705"/>
    </location>
</feature>
<dbReference type="PROSITE" id="PS50075">
    <property type="entry name" value="CARRIER"/>
    <property type="match status" value="2"/>
</dbReference>
<evidence type="ECO:0000256" key="2">
    <source>
        <dbReference type="ARBA" id="ARBA00022450"/>
    </source>
</evidence>
<dbReference type="PROSITE" id="PS00012">
    <property type="entry name" value="PHOSPHOPANTETHEINE"/>
    <property type="match status" value="1"/>
</dbReference>
<dbReference type="Gene3D" id="3.30.559.30">
    <property type="entry name" value="Nonribosomal peptide synthetase, condensation domain"/>
    <property type="match status" value="3"/>
</dbReference>
<dbReference type="InterPro" id="IPR023213">
    <property type="entry name" value="CAT-like_dom_sf"/>
</dbReference>
<evidence type="ECO:0000313" key="9">
    <source>
        <dbReference type="Proteomes" id="UP001595891"/>
    </source>
</evidence>
<keyword evidence="2" id="KW-0596">Phosphopantetheine</keyword>
<keyword evidence="4" id="KW-0677">Repeat</keyword>
<dbReference type="InterPro" id="IPR010071">
    <property type="entry name" value="AA_adenyl_dom"/>
</dbReference>
<dbReference type="NCBIfam" id="TIGR01720">
    <property type="entry name" value="NRPS-para261"/>
    <property type="match status" value="1"/>
</dbReference>
<dbReference type="EMBL" id="JBHSFN010000026">
    <property type="protein sequence ID" value="MFC4590847.1"/>
    <property type="molecule type" value="Genomic_DNA"/>
</dbReference>
<evidence type="ECO:0000313" key="8">
    <source>
        <dbReference type="EMBL" id="MFC4590847.1"/>
    </source>
</evidence>
<protein>
    <submittedName>
        <fullName evidence="8">Non-ribosomal peptide synthetase</fullName>
    </submittedName>
</protein>
<evidence type="ECO:0000256" key="6">
    <source>
        <dbReference type="SAM" id="MobiDB-lite"/>
    </source>
</evidence>
<dbReference type="Pfam" id="PF00550">
    <property type="entry name" value="PP-binding"/>
    <property type="match status" value="2"/>
</dbReference>
<dbReference type="Pfam" id="PF00668">
    <property type="entry name" value="Condensation"/>
    <property type="match status" value="3"/>
</dbReference>
<dbReference type="SUPFAM" id="SSF47336">
    <property type="entry name" value="ACP-like"/>
    <property type="match status" value="2"/>
</dbReference>
<dbReference type="InterPro" id="IPR025110">
    <property type="entry name" value="AMP-bd_C"/>
</dbReference>
<accession>A0ABV9EN09</accession>
<keyword evidence="9" id="KW-1185">Reference proteome</keyword>
<proteinExistence type="predicted"/>
<keyword evidence="5" id="KW-0045">Antibiotic biosynthesis</keyword>
<dbReference type="CDD" id="cd19534">
    <property type="entry name" value="E_NRPS"/>
    <property type="match status" value="1"/>
</dbReference>
<dbReference type="RefSeq" id="WP_262844278.1">
    <property type="nucleotide sequence ID" value="NZ_JANZYP010000027.1"/>
</dbReference>
<dbReference type="PANTHER" id="PTHR45527">
    <property type="entry name" value="NONRIBOSOMAL PEPTIDE SYNTHETASE"/>
    <property type="match status" value="1"/>
</dbReference>
<dbReference type="CDD" id="cd19531">
    <property type="entry name" value="LCL_NRPS-like"/>
    <property type="match status" value="2"/>
</dbReference>
<dbReference type="NCBIfam" id="TIGR01733">
    <property type="entry name" value="AA-adenyl-dom"/>
    <property type="match status" value="1"/>
</dbReference>
<dbReference type="InterPro" id="IPR001242">
    <property type="entry name" value="Condensation_dom"/>
</dbReference>
<feature type="domain" description="Carrier" evidence="7">
    <location>
        <begin position="999"/>
        <end position="1074"/>
    </location>
</feature>
<dbReference type="PROSITE" id="PS00455">
    <property type="entry name" value="AMP_BINDING"/>
    <property type="match status" value="1"/>
</dbReference>
<dbReference type="Proteomes" id="UP001595891">
    <property type="component" value="Unassembled WGS sequence"/>
</dbReference>
<dbReference type="Gene3D" id="3.30.300.30">
    <property type="match status" value="2"/>
</dbReference>
<gene>
    <name evidence="8" type="ORF">ACFO8L_32450</name>
</gene>
<feature type="compositionally biased region" description="Low complexity" evidence="6">
    <location>
        <begin position="1691"/>
        <end position="1705"/>
    </location>
</feature>
<dbReference type="InterPro" id="IPR036736">
    <property type="entry name" value="ACP-like_sf"/>
</dbReference>
<keyword evidence="3" id="KW-0597">Phosphoprotein</keyword>
<dbReference type="Pfam" id="PF13193">
    <property type="entry name" value="AMP-binding_C"/>
    <property type="match status" value="2"/>
</dbReference>
<dbReference type="PANTHER" id="PTHR45527:SF1">
    <property type="entry name" value="FATTY ACID SYNTHASE"/>
    <property type="match status" value="1"/>
</dbReference>